<dbReference type="Proteomes" id="UP001177003">
    <property type="component" value="Chromosome 7"/>
</dbReference>
<dbReference type="EMBL" id="OX465083">
    <property type="protein sequence ID" value="CAI9294131.1"/>
    <property type="molecule type" value="Genomic_DNA"/>
</dbReference>
<keyword evidence="2" id="KW-1185">Reference proteome</keyword>
<accession>A0AA36EF36</accession>
<sequence>MLRPTTETDAAEHLHFRFSKHTLSFGPEEFCIVSGLSMGRCPRSRIEFSNMYKHAYGEITCRSRIFPYQRDTSLLVEDLELLIMNQRFNDISAHNGVHAILLFILNQRFLGKRAQ</sequence>
<reference evidence="1" key="1">
    <citation type="submission" date="2023-04" db="EMBL/GenBank/DDBJ databases">
        <authorList>
            <person name="Vijverberg K."/>
            <person name="Xiong W."/>
            <person name="Schranz E."/>
        </authorList>
    </citation>
    <scope>NUCLEOTIDE SEQUENCE</scope>
</reference>
<name>A0AA36EF36_LACSI</name>
<proteinExistence type="predicted"/>
<evidence type="ECO:0000313" key="1">
    <source>
        <dbReference type="EMBL" id="CAI9294131.1"/>
    </source>
</evidence>
<protein>
    <submittedName>
        <fullName evidence="1">Uncharacterized protein</fullName>
    </submittedName>
</protein>
<organism evidence="1 2">
    <name type="scientific">Lactuca saligna</name>
    <name type="common">Willowleaf lettuce</name>
    <dbReference type="NCBI Taxonomy" id="75948"/>
    <lineage>
        <taxon>Eukaryota</taxon>
        <taxon>Viridiplantae</taxon>
        <taxon>Streptophyta</taxon>
        <taxon>Embryophyta</taxon>
        <taxon>Tracheophyta</taxon>
        <taxon>Spermatophyta</taxon>
        <taxon>Magnoliopsida</taxon>
        <taxon>eudicotyledons</taxon>
        <taxon>Gunneridae</taxon>
        <taxon>Pentapetalae</taxon>
        <taxon>asterids</taxon>
        <taxon>campanulids</taxon>
        <taxon>Asterales</taxon>
        <taxon>Asteraceae</taxon>
        <taxon>Cichorioideae</taxon>
        <taxon>Cichorieae</taxon>
        <taxon>Lactucinae</taxon>
        <taxon>Lactuca</taxon>
    </lineage>
</organism>
<evidence type="ECO:0000313" key="2">
    <source>
        <dbReference type="Proteomes" id="UP001177003"/>
    </source>
</evidence>
<gene>
    <name evidence="1" type="ORF">LSALG_LOCUS33121</name>
</gene>
<dbReference type="AlphaFoldDB" id="A0AA36EF36"/>